<evidence type="ECO:0000256" key="4">
    <source>
        <dbReference type="ARBA" id="ARBA00022801"/>
    </source>
</evidence>
<dbReference type="InterPro" id="IPR020568">
    <property type="entry name" value="Ribosomal_Su5_D2-typ_SF"/>
</dbReference>
<keyword evidence="2 6" id="KW-0540">Nuclease</keyword>
<dbReference type="HAMAP" id="MF_00227">
    <property type="entry name" value="RNase_P"/>
    <property type="match status" value="1"/>
</dbReference>
<evidence type="ECO:0000313" key="9">
    <source>
        <dbReference type="Proteomes" id="UP000253891"/>
    </source>
</evidence>
<sequence length="120" mass="14123">MRKTFRIKKPAEFQIVFDHHQSVANKYFVLYRLKKENQKHFRLGLSVGKKIGKAHDRVHVKRRIRQAFLEFKPLLDQETDILVIARPAVAHKSQAFISQQLEHVLKLAKLLKDDNHDSTT</sequence>
<evidence type="ECO:0000256" key="3">
    <source>
        <dbReference type="ARBA" id="ARBA00022759"/>
    </source>
</evidence>
<dbReference type="GO" id="GO:0001682">
    <property type="term" value="P:tRNA 5'-leader removal"/>
    <property type="evidence" value="ECO:0007669"/>
    <property type="project" value="UniProtKB-UniRule"/>
</dbReference>
<dbReference type="SUPFAM" id="SSF54211">
    <property type="entry name" value="Ribosomal protein S5 domain 2-like"/>
    <property type="match status" value="1"/>
</dbReference>
<dbReference type="PANTHER" id="PTHR33992">
    <property type="entry name" value="RIBONUCLEASE P PROTEIN COMPONENT"/>
    <property type="match status" value="1"/>
</dbReference>
<evidence type="ECO:0000256" key="7">
    <source>
        <dbReference type="NCBIfam" id="TIGR00188"/>
    </source>
</evidence>
<name>A0A0K8MF82_9LACO</name>
<dbReference type="EMBL" id="DF967980">
    <property type="protein sequence ID" value="GAO99142.1"/>
    <property type="molecule type" value="Genomic_DNA"/>
</dbReference>
<dbReference type="GO" id="GO:0004526">
    <property type="term" value="F:ribonuclease P activity"/>
    <property type="evidence" value="ECO:0007669"/>
    <property type="project" value="UniProtKB-UniRule"/>
</dbReference>
<evidence type="ECO:0000313" key="8">
    <source>
        <dbReference type="EMBL" id="GAO99142.1"/>
    </source>
</evidence>
<dbReference type="PANTHER" id="PTHR33992:SF1">
    <property type="entry name" value="RIBONUCLEASE P PROTEIN COMPONENT"/>
    <property type="match status" value="1"/>
</dbReference>
<comment type="function">
    <text evidence="6">RNaseP catalyzes the removal of the 5'-leader sequence from pre-tRNA to produce the mature 5'-terminus. It can also cleave other RNA substrates such as 4.5S RNA. The protein component plays an auxiliary but essential role in vivo by binding to the 5'-leader sequence and broadening the substrate specificity of the ribozyme.</text>
</comment>
<dbReference type="GO" id="GO:0030677">
    <property type="term" value="C:ribonuclease P complex"/>
    <property type="evidence" value="ECO:0007669"/>
    <property type="project" value="TreeGrafter"/>
</dbReference>
<dbReference type="Proteomes" id="UP000253891">
    <property type="component" value="Unassembled WGS sequence"/>
</dbReference>
<proteinExistence type="inferred from homology"/>
<dbReference type="InterPro" id="IPR014721">
    <property type="entry name" value="Ribsml_uS5_D2-typ_fold_subgr"/>
</dbReference>
<dbReference type="EC" id="3.1.26.5" evidence="6 7"/>
<evidence type="ECO:0000256" key="1">
    <source>
        <dbReference type="ARBA" id="ARBA00022694"/>
    </source>
</evidence>
<dbReference type="OrthoDB" id="9810867at2"/>
<accession>A0A0K8MF82</accession>
<comment type="subunit">
    <text evidence="6">Consists of a catalytic RNA component (M1 or rnpB) and a protein subunit.</text>
</comment>
<dbReference type="GO" id="GO:0042781">
    <property type="term" value="F:3'-tRNA processing endoribonuclease activity"/>
    <property type="evidence" value="ECO:0007669"/>
    <property type="project" value="TreeGrafter"/>
</dbReference>
<comment type="similarity">
    <text evidence="6">Belongs to the RnpA family.</text>
</comment>
<dbReference type="NCBIfam" id="TIGR00188">
    <property type="entry name" value="rnpA"/>
    <property type="match status" value="1"/>
</dbReference>
<keyword evidence="3 6" id="KW-0255">Endonuclease</keyword>
<organism evidence="8 9">
    <name type="scientific">Fructobacillus ficulneus</name>
    <dbReference type="NCBI Taxonomy" id="157463"/>
    <lineage>
        <taxon>Bacteria</taxon>
        <taxon>Bacillati</taxon>
        <taxon>Bacillota</taxon>
        <taxon>Bacilli</taxon>
        <taxon>Lactobacillales</taxon>
        <taxon>Lactobacillaceae</taxon>
        <taxon>Fructobacillus</taxon>
    </lineage>
</organism>
<protein>
    <recommendedName>
        <fullName evidence="6 7">Ribonuclease P protein component</fullName>
        <shortName evidence="6">RNase P protein</shortName>
        <shortName evidence="6">RNaseP protein</shortName>
        <ecNumber evidence="6 7">3.1.26.5</ecNumber>
    </recommendedName>
    <alternativeName>
        <fullName evidence="6">Protein C5</fullName>
    </alternativeName>
</protein>
<dbReference type="Pfam" id="PF00825">
    <property type="entry name" value="Ribonuclease_P"/>
    <property type="match status" value="1"/>
</dbReference>
<dbReference type="RefSeq" id="WP_061992575.1">
    <property type="nucleotide sequence ID" value="NZ_DF967980.1"/>
</dbReference>
<keyword evidence="1 6" id="KW-0819">tRNA processing</keyword>
<keyword evidence="5 6" id="KW-0694">RNA-binding</keyword>
<dbReference type="STRING" id="157463.GCA_001047075_00046"/>
<comment type="catalytic activity">
    <reaction evidence="6">
        <text>Endonucleolytic cleavage of RNA, removing 5'-extranucleotides from tRNA precursor.</text>
        <dbReference type="EC" id="3.1.26.5"/>
    </reaction>
</comment>
<evidence type="ECO:0000256" key="5">
    <source>
        <dbReference type="ARBA" id="ARBA00022884"/>
    </source>
</evidence>
<dbReference type="GO" id="GO:0000049">
    <property type="term" value="F:tRNA binding"/>
    <property type="evidence" value="ECO:0007669"/>
    <property type="project" value="UniProtKB-UniRule"/>
</dbReference>
<gene>
    <name evidence="6 8" type="primary">rnpA</name>
    <name evidence="8" type="ORF">FFIC_030220</name>
</gene>
<evidence type="ECO:0000256" key="6">
    <source>
        <dbReference type="HAMAP-Rule" id="MF_00227"/>
    </source>
</evidence>
<dbReference type="InterPro" id="IPR000100">
    <property type="entry name" value="RNase_P"/>
</dbReference>
<dbReference type="Gene3D" id="3.30.230.10">
    <property type="match status" value="1"/>
</dbReference>
<evidence type="ECO:0000256" key="2">
    <source>
        <dbReference type="ARBA" id="ARBA00022722"/>
    </source>
</evidence>
<keyword evidence="9" id="KW-1185">Reference proteome</keyword>
<keyword evidence="4 6" id="KW-0378">Hydrolase</keyword>
<dbReference type="AlphaFoldDB" id="A0A0K8MF82"/>
<reference evidence="8 9" key="1">
    <citation type="journal article" date="2015" name="BMC Genomics">
        <title>Comparative genomics of Fructobacillus spp. and Leuconostoc spp. reveals niche-specific evolution of Fructobacillus spp.</title>
        <authorList>
            <person name="Endo A."/>
            <person name="Tanizawa Y."/>
            <person name="Tanaka N."/>
            <person name="Maeno S."/>
            <person name="Kumar H."/>
            <person name="Shiwa Y."/>
            <person name="Okada S."/>
            <person name="Yoshikawa H."/>
            <person name="Dicks L."/>
            <person name="Nakagawa J."/>
            <person name="Arita M."/>
        </authorList>
    </citation>
    <scope>NUCLEOTIDE SEQUENCE [LARGE SCALE GENOMIC DNA]</scope>
    <source>
        <strain evidence="8 9">JCM 12225</strain>
    </source>
</reference>